<protein>
    <recommendedName>
        <fullName evidence="5">DUF4407 domain-containing protein</fullName>
    </recommendedName>
</protein>
<feature type="transmembrane region" description="Helical" evidence="2">
    <location>
        <begin position="81"/>
        <end position="100"/>
    </location>
</feature>
<evidence type="ECO:0000256" key="2">
    <source>
        <dbReference type="SAM" id="Phobius"/>
    </source>
</evidence>
<gene>
    <name evidence="3" type="ORF">C7400_1412</name>
</gene>
<name>A0ABX5MC11_9BURK</name>
<feature type="transmembrane region" description="Helical" evidence="2">
    <location>
        <begin position="109"/>
        <end position="127"/>
    </location>
</feature>
<evidence type="ECO:0000313" key="4">
    <source>
        <dbReference type="Proteomes" id="UP000247515"/>
    </source>
</evidence>
<dbReference type="Proteomes" id="UP000247515">
    <property type="component" value="Unassembled WGS sequence"/>
</dbReference>
<keyword evidence="2" id="KW-1133">Transmembrane helix</keyword>
<keyword evidence="1" id="KW-0175">Coiled coil</keyword>
<feature type="transmembrane region" description="Helical" evidence="2">
    <location>
        <begin position="56"/>
        <end position="75"/>
    </location>
</feature>
<reference evidence="3 4" key="1">
    <citation type="submission" date="2018-05" db="EMBL/GenBank/DDBJ databases">
        <title>Genomic Encyclopedia of Type Strains, Phase IV (KMG-V): Genome sequencing to study the core and pangenomes of soil and plant-associated prokaryotes.</title>
        <authorList>
            <person name="Whitman W."/>
        </authorList>
    </citation>
    <scope>NUCLEOTIDE SEQUENCE [LARGE SCALE GENOMIC DNA]</scope>
    <source>
        <strain evidence="3 4">SIr-6563</strain>
    </source>
</reference>
<keyword evidence="4" id="KW-1185">Reference proteome</keyword>
<sequence length="400" mass="43029">MLIFRNALRCGVCRHRPRGLDMDIQPSVEGPAYVGNDGSWLSLAGLRDARSLGVRMLAGSATTISVCIAAYAGWLRGDTDLARLVWIALSVVAVFGLDLLPTHVCQARTWLRILLMVIWIALLVFVTEGQVTFFQHEELNAADKRAMAVPVIAEPILQQWSARSPLVIAQDRAAVSAKLAAVDVGRCLASTCPTLQARKAALSAKLAALAVEADEAKRREAQEDHQQEQADKVQALRDARRANPVASTLASLLGVNELRLNSILAFIPSVVLDGLAVACWLLAVDEPRRVSKPVRATGDDSHSRAKSRIVVATGVEPSAVTTEPVVATHDPDVEAAVGDAPATSDDDATLGRIHEAVVTGRLKATQRAIRELLRCQQKEAARLNRLYAERFGGRAADCVG</sequence>
<accession>A0ABX5MC11</accession>
<evidence type="ECO:0000313" key="3">
    <source>
        <dbReference type="EMBL" id="PXX05439.1"/>
    </source>
</evidence>
<organism evidence="3 4">
    <name type="scientific">Paraburkholderia tropica</name>
    <dbReference type="NCBI Taxonomy" id="92647"/>
    <lineage>
        <taxon>Bacteria</taxon>
        <taxon>Pseudomonadati</taxon>
        <taxon>Pseudomonadota</taxon>
        <taxon>Betaproteobacteria</taxon>
        <taxon>Burkholderiales</taxon>
        <taxon>Burkholderiaceae</taxon>
        <taxon>Paraburkholderia</taxon>
    </lineage>
</organism>
<keyword evidence="2" id="KW-0812">Transmembrane</keyword>
<feature type="coiled-coil region" evidence="1">
    <location>
        <begin position="199"/>
        <end position="238"/>
    </location>
</feature>
<comment type="caution">
    <text evidence="3">The sequence shown here is derived from an EMBL/GenBank/DDBJ whole genome shotgun (WGS) entry which is preliminary data.</text>
</comment>
<evidence type="ECO:0008006" key="5">
    <source>
        <dbReference type="Google" id="ProtNLM"/>
    </source>
</evidence>
<dbReference type="EMBL" id="QJJV01000041">
    <property type="protein sequence ID" value="PXX05439.1"/>
    <property type="molecule type" value="Genomic_DNA"/>
</dbReference>
<evidence type="ECO:0000256" key="1">
    <source>
        <dbReference type="SAM" id="Coils"/>
    </source>
</evidence>
<keyword evidence="2" id="KW-0472">Membrane</keyword>
<proteinExistence type="predicted"/>